<dbReference type="KEGG" id="lcre:Pla8534_08280"/>
<protein>
    <submittedName>
        <fullName evidence="4">Long-chain-fatty-acid--CoA ligase FadD15</fullName>
        <ecNumber evidence="4">6.2.1.3</ecNumber>
    </submittedName>
</protein>
<dbReference type="Pfam" id="PF00501">
    <property type="entry name" value="AMP-binding"/>
    <property type="match status" value="1"/>
</dbReference>
<keyword evidence="2" id="KW-0067">ATP-binding</keyword>
<dbReference type="Proteomes" id="UP000317648">
    <property type="component" value="Chromosome"/>
</dbReference>
<dbReference type="EMBL" id="CP036433">
    <property type="protein sequence ID" value="QDU93053.1"/>
    <property type="molecule type" value="Genomic_DNA"/>
</dbReference>
<dbReference type="CDD" id="cd05907">
    <property type="entry name" value="VL_LC_FACS_like"/>
    <property type="match status" value="1"/>
</dbReference>
<gene>
    <name evidence="4" type="ORF">Pla8534_08280</name>
</gene>
<dbReference type="PANTHER" id="PTHR43272:SF33">
    <property type="entry name" value="AMP-BINDING DOMAIN-CONTAINING PROTEIN-RELATED"/>
    <property type="match status" value="1"/>
</dbReference>
<dbReference type="GO" id="GO:0005524">
    <property type="term" value="F:ATP binding"/>
    <property type="evidence" value="ECO:0007669"/>
    <property type="project" value="UniProtKB-KW"/>
</dbReference>
<dbReference type="InterPro" id="IPR020845">
    <property type="entry name" value="AMP-binding_CS"/>
</dbReference>
<dbReference type="GO" id="GO:0016020">
    <property type="term" value="C:membrane"/>
    <property type="evidence" value="ECO:0007669"/>
    <property type="project" value="TreeGrafter"/>
</dbReference>
<dbReference type="OrthoDB" id="9778383at2"/>
<dbReference type="GO" id="GO:0004467">
    <property type="term" value="F:long-chain fatty acid-CoA ligase activity"/>
    <property type="evidence" value="ECO:0007669"/>
    <property type="project" value="UniProtKB-EC"/>
</dbReference>
<dbReference type="EC" id="6.2.1.3" evidence="4"/>
<feature type="domain" description="AMP-dependent synthetase/ligase" evidence="3">
    <location>
        <begin position="11"/>
        <end position="381"/>
    </location>
</feature>
<dbReference type="AlphaFoldDB" id="A0A518DMJ5"/>
<proteinExistence type="predicted"/>
<dbReference type="RefSeq" id="WP_145049531.1">
    <property type="nucleotide sequence ID" value="NZ_CP036433.1"/>
</dbReference>
<keyword evidence="4" id="KW-0436">Ligase</keyword>
<organism evidence="4 5">
    <name type="scientific">Lignipirellula cremea</name>
    <dbReference type="NCBI Taxonomy" id="2528010"/>
    <lineage>
        <taxon>Bacteria</taxon>
        <taxon>Pseudomonadati</taxon>
        <taxon>Planctomycetota</taxon>
        <taxon>Planctomycetia</taxon>
        <taxon>Pirellulales</taxon>
        <taxon>Pirellulaceae</taxon>
        <taxon>Lignipirellula</taxon>
    </lineage>
</organism>
<evidence type="ECO:0000256" key="2">
    <source>
        <dbReference type="ARBA" id="ARBA00022840"/>
    </source>
</evidence>
<dbReference type="Pfam" id="PF23562">
    <property type="entry name" value="AMP-binding_C_3"/>
    <property type="match status" value="1"/>
</dbReference>
<dbReference type="InterPro" id="IPR042099">
    <property type="entry name" value="ANL_N_sf"/>
</dbReference>
<dbReference type="PROSITE" id="PS00455">
    <property type="entry name" value="AMP_BINDING"/>
    <property type="match status" value="1"/>
</dbReference>
<dbReference type="SUPFAM" id="SSF56801">
    <property type="entry name" value="Acetyl-CoA synthetase-like"/>
    <property type="match status" value="1"/>
</dbReference>
<evidence type="ECO:0000313" key="4">
    <source>
        <dbReference type="EMBL" id="QDU93053.1"/>
    </source>
</evidence>
<keyword evidence="1" id="KW-0547">Nucleotide-binding</keyword>
<evidence type="ECO:0000313" key="5">
    <source>
        <dbReference type="Proteomes" id="UP000317648"/>
    </source>
</evidence>
<reference evidence="4 5" key="1">
    <citation type="submission" date="2019-02" db="EMBL/GenBank/DDBJ databases">
        <title>Deep-cultivation of Planctomycetes and their phenomic and genomic characterization uncovers novel biology.</title>
        <authorList>
            <person name="Wiegand S."/>
            <person name="Jogler M."/>
            <person name="Boedeker C."/>
            <person name="Pinto D."/>
            <person name="Vollmers J."/>
            <person name="Rivas-Marin E."/>
            <person name="Kohn T."/>
            <person name="Peeters S.H."/>
            <person name="Heuer A."/>
            <person name="Rast P."/>
            <person name="Oberbeckmann S."/>
            <person name="Bunk B."/>
            <person name="Jeske O."/>
            <person name="Meyerdierks A."/>
            <person name="Storesund J.E."/>
            <person name="Kallscheuer N."/>
            <person name="Luecker S."/>
            <person name="Lage O.M."/>
            <person name="Pohl T."/>
            <person name="Merkel B.J."/>
            <person name="Hornburger P."/>
            <person name="Mueller R.-W."/>
            <person name="Bruemmer F."/>
            <person name="Labrenz M."/>
            <person name="Spormann A.M."/>
            <person name="Op den Camp H."/>
            <person name="Overmann J."/>
            <person name="Amann R."/>
            <person name="Jetten M.S.M."/>
            <person name="Mascher T."/>
            <person name="Medema M.H."/>
            <person name="Devos D.P."/>
            <person name="Kaster A.-K."/>
            <person name="Ovreas L."/>
            <person name="Rohde M."/>
            <person name="Galperin M.Y."/>
            <person name="Jogler C."/>
        </authorList>
    </citation>
    <scope>NUCLEOTIDE SEQUENCE [LARGE SCALE GENOMIC DNA]</scope>
    <source>
        <strain evidence="4 5">Pla85_3_4</strain>
    </source>
</reference>
<dbReference type="InterPro" id="IPR000873">
    <property type="entry name" value="AMP-dep_synth/lig_dom"/>
</dbReference>
<keyword evidence="5" id="KW-1185">Reference proteome</keyword>
<sequence length="552" mass="60316">MSSTVPALLQEARAAGGDRVALRFHRGDQVDSFTWIELVQQVERWAAALAAAGVKQGDCVVHLSENRWEWIVADLALHAVQAVHVPLHSTLTGPQLVEQINHCHAAFGFVSRPDQARKLADCSDKLVVDIQFFSYEPCEAAIGRRAVKLLPAVLENSDIRDGAALLQRAAEGGAPSALATILYTSGTTGEPKGVMLTQENLVSNAQASITLFDDQPTDVRLSFLPLSHIFARTCDLYTWLISRCELCLARARETVIADCHTFQPHMFNGVPHFFDRVVRGMRDAGLQSAPDALRNLLGGRIRFCVSGGAALPDYLFEYFEERGVPILQGYGLTEAAPVIAATGTTRWKKGSVGPAIPGVEIQISDDGEVLARGPNIMTGYFRNPTATAEAIRDGWLHTGDLGKLDEEGWLWLTGRKKEILVTSGGKNIAPVMLEGLLTADPIISQALVVGDDRRCLAALLVLDRDRTQRALGELGQAEAVLDRTSEAVRALVRERIDQALKDVSAHEQVRHFALLEHPFSIESGELTPKLTLRRKVIEQTYAAEITALYADQ</sequence>
<dbReference type="Gene3D" id="3.40.50.12780">
    <property type="entry name" value="N-terminal domain of ligase-like"/>
    <property type="match status" value="1"/>
</dbReference>
<evidence type="ECO:0000259" key="3">
    <source>
        <dbReference type="Pfam" id="PF00501"/>
    </source>
</evidence>
<evidence type="ECO:0000256" key="1">
    <source>
        <dbReference type="ARBA" id="ARBA00022741"/>
    </source>
</evidence>
<accession>A0A518DMJ5</accession>
<name>A0A518DMJ5_9BACT</name>
<dbReference type="PANTHER" id="PTHR43272">
    <property type="entry name" value="LONG-CHAIN-FATTY-ACID--COA LIGASE"/>
    <property type="match status" value="1"/>
</dbReference>